<reference evidence="9 10" key="1">
    <citation type="submission" date="2014-12" db="EMBL/GenBank/DDBJ databases">
        <title>Genome sequencing of Photobacterium gaetbulicola AD005a.</title>
        <authorList>
            <person name="Adrian T.G.S."/>
            <person name="Chan K.G."/>
        </authorList>
    </citation>
    <scope>NUCLEOTIDE SEQUENCE [LARGE SCALE GENOMIC DNA]</scope>
    <source>
        <strain evidence="9 10">AD005a</strain>
    </source>
</reference>
<feature type="transmembrane region" description="Helical" evidence="7">
    <location>
        <begin position="143"/>
        <end position="170"/>
    </location>
</feature>
<evidence type="ECO:0000313" key="9">
    <source>
        <dbReference type="EMBL" id="KHT64011.1"/>
    </source>
</evidence>
<sequence length="437" mass="46310">MSLEIQMMLVMLITFVITSFGLGVPVAFSIGLSTIAATMMMFPLEQSILIVAQKMITGVDNFAFLALPFFMLAGNIMRVGGIADKLINVALLLVGRLPGALSHTNIVANTMFGTVSGSAIGSAAAVGGVMVPAQKAKGYDPAFATAVNIASCPIGMIIPPSGALITYSLLSGGTSIAGLFLAGYIPGLLIALSLMFVTYFWTKRKGYPKEDRITWAIVKKTLLESIPALGLVVIILGGIIGGVFTATEASAIAVVYSLALALFYYKQMGLRDIPRVFGEAMLSATVILVLIGISSSMSWTMSIADIPYMVGSTMLGISENPIIVLFLINIMLLFIGVFMDGAPAKLIFIPILLPIVTQFGMDPIQFGILITFNLCIGLCTPPVGTALFAGCKIGEVPVASVIKPLIPLWVAQIAVLMLITYVPWVTMWLPNLFGYGM</sequence>
<feature type="transmembrane region" description="Helical" evidence="7">
    <location>
        <begin position="277"/>
        <end position="301"/>
    </location>
</feature>
<feature type="transmembrane region" description="Helical" evidence="7">
    <location>
        <begin position="176"/>
        <end position="201"/>
    </location>
</feature>
<dbReference type="GO" id="GO:0005886">
    <property type="term" value="C:plasma membrane"/>
    <property type="evidence" value="ECO:0007669"/>
    <property type="project" value="UniProtKB-SubCell"/>
</dbReference>
<dbReference type="PANTHER" id="PTHR33362:SF2">
    <property type="entry name" value="TRAP TRANSPORTER LARGE PERMEASE PROTEIN"/>
    <property type="match status" value="1"/>
</dbReference>
<organism evidence="9 10">
    <name type="scientific">Photobacterium gaetbulicola</name>
    <dbReference type="NCBI Taxonomy" id="1295392"/>
    <lineage>
        <taxon>Bacteria</taxon>
        <taxon>Pseudomonadati</taxon>
        <taxon>Pseudomonadota</taxon>
        <taxon>Gammaproteobacteria</taxon>
        <taxon>Vibrionales</taxon>
        <taxon>Vibrionaceae</taxon>
        <taxon>Photobacterium</taxon>
    </lineage>
</organism>
<evidence type="ECO:0000259" key="8">
    <source>
        <dbReference type="Pfam" id="PF06808"/>
    </source>
</evidence>
<evidence type="ECO:0000313" key="10">
    <source>
        <dbReference type="Proteomes" id="UP000031278"/>
    </source>
</evidence>
<keyword evidence="5 7" id="KW-1133">Transmembrane helix</keyword>
<dbReference type="Proteomes" id="UP000031278">
    <property type="component" value="Unassembled WGS sequence"/>
</dbReference>
<dbReference type="InterPro" id="IPR010656">
    <property type="entry name" value="DctM"/>
</dbReference>
<evidence type="ECO:0000256" key="6">
    <source>
        <dbReference type="ARBA" id="ARBA00023136"/>
    </source>
</evidence>
<feature type="domain" description="TRAP C4-dicarboxylate transport system permease DctM subunit" evidence="8">
    <location>
        <begin position="20"/>
        <end position="425"/>
    </location>
</feature>
<feature type="transmembrane region" description="Helical" evidence="7">
    <location>
        <begin position="249"/>
        <end position="265"/>
    </location>
</feature>
<feature type="transmembrane region" description="Helical" evidence="7">
    <location>
        <begin position="321"/>
        <end position="339"/>
    </location>
</feature>
<feature type="transmembrane region" description="Helical" evidence="7">
    <location>
        <begin position="401"/>
        <end position="424"/>
    </location>
</feature>
<gene>
    <name evidence="9" type="ORF">RJ45_08910</name>
</gene>
<comment type="similarity">
    <text evidence="7">Belongs to the TRAP transporter large permease family.</text>
</comment>
<comment type="subunit">
    <text evidence="7">The complex comprises the extracytoplasmic solute receptor protein and the two transmembrane proteins.</text>
</comment>
<dbReference type="AlphaFoldDB" id="A0A0B9GZ33"/>
<dbReference type="InterPro" id="IPR004681">
    <property type="entry name" value="TRAP_DctM"/>
</dbReference>
<proteinExistence type="inferred from homology"/>
<feature type="transmembrane region" description="Helical" evidence="7">
    <location>
        <begin position="367"/>
        <end position="389"/>
    </location>
</feature>
<keyword evidence="3 7" id="KW-0997">Cell inner membrane</keyword>
<comment type="caution">
    <text evidence="9">The sequence shown here is derived from an EMBL/GenBank/DDBJ whole genome shotgun (WGS) entry which is preliminary data.</text>
</comment>
<dbReference type="EMBL" id="JWLZ01000135">
    <property type="protein sequence ID" value="KHT64011.1"/>
    <property type="molecule type" value="Genomic_DNA"/>
</dbReference>
<evidence type="ECO:0000256" key="3">
    <source>
        <dbReference type="ARBA" id="ARBA00022519"/>
    </source>
</evidence>
<evidence type="ECO:0000256" key="2">
    <source>
        <dbReference type="ARBA" id="ARBA00022475"/>
    </source>
</evidence>
<feature type="transmembrane region" description="Helical" evidence="7">
    <location>
        <begin position="112"/>
        <end position="131"/>
    </location>
</feature>
<feature type="transmembrane region" description="Helical" evidence="7">
    <location>
        <begin position="346"/>
        <end position="361"/>
    </location>
</feature>
<protein>
    <recommendedName>
        <fullName evidence="7">TRAP transporter large permease protein</fullName>
    </recommendedName>
</protein>
<evidence type="ECO:0000256" key="7">
    <source>
        <dbReference type="RuleBase" id="RU369079"/>
    </source>
</evidence>
<dbReference type="PANTHER" id="PTHR33362">
    <property type="entry name" value="SIALIC ACID TRAP TRANSPORTER PERMEASE PROTEIN SIAT-RELATED"/>
    <property type="match status" value="1"/>
</dbReference>
<dbReference type="RefSeq" id="WP_039460740.1">
    <property type="nucleotide sequence ID" value="NZ_JWLZ01000135.1"/>
</dbReference>
<dbReference type="NCBIfam" id="TIGR00786">
    <property type="entry name" value="dctM"/>
    <property type="match status" value="1"/>
</dbReference>
<comment type="subcellular location">
    <subcellularLocation>
        <location evidence="1 7">Cell inner membrane</location>
        <topology evidence="1 7">Multi-pass membrane protein</topology>
    </subcellularLocation>
</comment>
<keyword evidence="6 7" id="KW-0472">Membrane</keyword>
<evidence type="ECO:0000256" key="1">
    <source>
        <dbReference type="ARBA" id="ARBA00004429"/>
    </source>
</evidence>
<feature type="transmembrane region" description="Helical" evidence="7">
    <location>
        <begin position="62"/>
        <end position="79"/>
    </location>
</feature>
<keyword evidence="7" id="KW-0813">Transport</keyword>
<dbReference type="PIRSF" id="PIRSF006066">
    <property type="entry name" value="HI0050"/>
    <property type="match status" value="1"/>
</dbReference>
<comment type="function">
    <text evidence="7">Part of the tripartite ATP-independent periplasmic (TRAP) transport system.</text>
</comment>
<accession>A0A0B9GZ33</accession>
<keyword evidence="4 7" id="KW-0812">Transmembrane</keyword>
<dbReference type="GO" id="GO:0022857">
    <property type="term" value="F:transmembrane transporter activity"/>
    <property type="evidence" value="ECO:0007669"/>
    <property type="project" value="UniProtKB-UniRule"/>
</dbReference>
<feature type="transmembrane region" description="Helical" evidence="7">
    <location>
        <begin position="12"/>
        <end position="42"/>
    </location>
</feature>
<feature type="transmembrane region" description="Helical" evidence="7">
    <location>
        <begin position="222"/>
        <end position="243"/>
    </location>
</feature>
<keyword evidence="2" id="KW-1003">Cell membrane</keyword>
<evidence type="ECO:0000256" key="4">
    <source>
        <dbReference type="ARBA" id="ARBA00022692"/>
    </source>
</evidence>
<name>A0A0B9GZ33_9GAMM</name>
<evidence type="ECO:0000256" key="5">
    <source>
        <dbReference type="ARBA" id="ARBA00022989"/>
    </source>
</evidence>
<dbReference type="Pfam" id="PF06808">
    <property type="entry name" value="DctM"/>
    <property type="match status" value="1"/>
</dbReference>